<reference evidence="3" key="1">
    <citation type="submission" date="2018-11" db="EMBL/GenBank/DDBJ databases">
        <authorList>
            <consortium name="Pathogen Informatics"/>
        </authorList>
    </citation>
    <scope>NUCLEOTIDE SEQUENCE</scope>
</reference>
<feature type="domain" description="Tyrosine specific protein phosphatases" evidence="2">
    <location>
        <begin position="80"/>
        <end position="115"/>
    </location>
</feature>
<dbReference type="PROSITE" id="PS00383">
    <property type="entry name" value="TYR_PHOSPHATASE_1"/>
    <property type="match status" value="1"/>
</dbReference>
<dbReference type="InterPro" id="IPR029021">
    <property type="entry name" value="Prot-tyrosine_phosphatase-like"/>
</dbReference>
<dbReference type="SMART" id="SM00404">
    <property type="entry name" value="PTPc_motif"/>
    <property type="match status" value="1"/>
</dbReference>
<organism evidence="3 4">
    <name type="scientific">Protopolystoma xenopodis</name>
    <dbReference type="NCBI Taxonomy" id="117903"/>
    <lineage>
        <taxon>Eukaryota</taxon>
        <taxon>Metazoa</taxon>
        <taxon>Spiralia</taxon>
        <taxon>Lophotrochozoa</taxon>
        <taxon>Platyhelminthes</taxon>
        <taxon>Monogenea</taxon>
        <taxon>Polyopisthocotylea</taxon>
        <taxon>Polystomatidea</taxon>
        <taxon>Polystomatidae</taxon>
        <taxon>Protopolystoma</taxon>
    </lineage>
</organism>
<protein>
    <recommendedName>
        <fullName evidence="5">Tyrosine-protein phosphatase domain-containing protein</fullName>
    </recommendedName>
</protein>
<gene>
    <name evidence="3" type="ORF">PXEA_LOCUS13847</name>
</gene>
<dbReference type="PANTHER" id="PTHR19134:SF531">
    <property type="entry name" value="TYROSINE-PROTEIN PHOSPHATASE LAR"/>
    <property type="match status" value="1"/>
</dbReference>
<sequence>MMTRVIERERPKCEQYWPSRGTVTYSGIAVTHLETTELAHYVIRVFELQKAGSPELREVRQLQFTSWPDHGVPTHPTTLLMFLRRVNAVNPPEAGPIIVHCSAGVGRTGMHRASH</sequence>
<dbReference type="SMART" id="SM00194">
    <property type="entry name" value="PTPc"/>
    <property type="match status" value="1"/>
</dbReference>
<dbReference type="GO" id="GO:0004725">
    <property type="term" value="F:protein tyrosine phosphatase activity"/>
    <property type="evidence" value="ECO:0007669"/>
    <property type="project" value="InterPro"/>
</dbReference>
<comment type="caution">
    <text evidence="3">The sequence shown here is derived from an EMBL/GenBank/DDBJ whole genome shotgun (WGS) entry which is preliminary data.</text>
</comment>
<evidence type="ECO:0000259" key="2">
    <source>
        <dbReference type="PROSITE" id="PS50056"/>
    </source>
</evidence>
<dbReference type="PROSITE" id="PS50055">
    <property type="entry name" value="TYR_PHOSPHATASE_PTP"/>
    <property type="match status" value="1"/>
</dbReference>
<dbReference type="PANTHER" id="PTHR19134">
    <property type="entry name" value="RECEPTOR-TYPE TYROSINE-PROTEIN PHOSPHATASE"/>
    <property type="match status" value="1"/>
</dbReference>
<dbReference type="InterPro" id="IPR000387">
    <property type="entry name" value="Tyr_Pase_dom"/>
</dbReference>
<dbReference type="InterPro" id="IPR016130">
    <property type="entry name" value="Tyr_Pase_AS"/>
</dbReference>
<proteinExistence type="predicted"/>
<dbReference type="InterPro" id="IPR000242">
    <property type="entry name" value="PTP_cat"/>
</dbReference>
<keyword evidence="4" id="KW-1185">Reference proteome</keyword>
<evidence type="ECO:0000313" key="3">
    <source>
        <dbReference type="EMBL" id="VEL20407.1"/>
    </source>
</evidence>
<evidence type="ECO:0008006" key="5">
    <source>
        <dbReference type="Google" id="ProtNLM"/>
    </source>
</evidence>
<accession>A0A448WU82</accession>
<dbReference type="SUPFAM" id="SSF52799">
    <property type="entry name" value="(Phosphotyrosine protein) phosphatases II"/>
    <property type="match status" value="1"/>
</dbReference>
<feature type="domain" description="Tyrosine-protein phosphatase" evidence="1">
    <location>
        <begin position="1"/>
        <end position="115"/>
    </location>
</feature>
<dbReference type="AlphaFoldDB" id="A0A448WU82"/>
<dbReference type="OrthoDB" id="6277409at2759"/>
<dbReference type="PRINTS" id="PR00700">
    <property type="entry name" value="PRTYPHPHTASE"/>
</dbReference>
<name>A0A448WU82_9PLAT</name>
<dbReference type="Gene3D" id="3.90.190.10">
    <property type="entry name" value="Protein tyrosine phosphatase superfamily"/>
    <property type="match status" value="1"/>
</dbReference>
<evidence type="ECO:0000313" key="4">
    <source>
        <dbReference type="Proteomes" id="UP000784294"/>
    </source>
</evidence>
<dbReference type="PROSITE" id="PS50056">
    <property type="entry name" value="TYR_PHOSPHATASE_2"/>
    <property type="match status" value="1"/>
</dbReference>
<dbReference type="Pfam" id="PF00102">
    <property type="entry name" value="Y_phosphatase"/>
    <property type="match status" value="1"/>
</dbReference>
<dbReference type="EMBL" id="CAAALY010046338">
    <property type="protein sequence ID" value="VEL20407.1"/>
    <property type="molecule type" value="Genomic_DNA"/>
</dbReference>
<dbReference type="InterPro" id="IPR003595">
    <property type="entry name" value="Tyr_Pase_cat"/>
</dbReference>
<evidence type="ECO:0000259" key="1">
    <source>
        <dbReference type="PROSITE" id="PS50055"/>
    </source>
</evidence>
<dbReference type="InterPro" id="IPR050348">
    <property type="entry name" value="Protein-Tyr_Phosphatase"/>
</dbReference>
<dbReference type="Proteomes" id="UP000784294">
    <property type="component" value="Unassembled WGS sequence"/>
</dbReference>